<evidence type="ECO:0000313" key="2">
    <source>
        <dbReference type="Proteomes" id="UP001642360"/>
    </source>
</evidence>
<dbReference type="Proteomes" id="UP001642360">
    <property type="component" value="Unassembled WGS sequence"/>
</dbReference>
<dbReference type="AlphaFoldDB" id="A0ABC8RWL5"/>
<gene>
    <name evidence="1" type="ORF">ILEXP_LOCUS17415</name>
</gene>
<comment type="caution">
    <text evidence="1">The sequence shown here is derived from an EMBL/GenBank/DDBJ whole genome shotgun (WGS) entry which is preliminary data.</text>
</comment>
<reference evidence="1 2" key="1">
    <citation type="submission" date="2024-02" db="EMBL/GenBank/DDBJ databases">
        <authorList>
            <person name="Vignale AGUSTIN F."/>
            <person name="Sosa J E."/>
            <person name="Modenutti C."/>
        </authorList>
    </citation>
    <scope>NUCLEOTIDE SEQUENCE [LARGE SCALE GENOMIC DNA]</scope>
</reference>
<evidence type="ECO:0000313" key="1">
    <source>
        <dbReference type="EMBL" id="CAK9149373.1"/>
    </source>
</evidence>
<protein>
    <submittedName>
        <fullName evidence="1">Uncharacterized protein</fullName>
    </submittedName>
</protein>
<proteinExistence type="predicted"/>
<organism evidence="1 2">
    <name type="scientific">Ilex paraguariensis</name>
    <name type="common">yerba mate</name>
    <dbReference type="NCBI Taxonomy" id="185542"/>
    <lineage>
        <taxon>Eukaryota</taxon>
        <taxon>Viridiplantae</taxon>
        <taxon>Streptophyta</taxon>
        <taxon>Embryophyta</taxon>
        <taxon>Tracheophyta</taxon>
        <taxon>Spermatophyta</taxon>
        <taxon>Magnoliopsida</taxon>
        <taxon>eudicotyledons</taxon>
        <taxon>Gunneridae</taxon>
        <taxon>Pentapetalae</taxon>
        <taxon>asterids</taxon>
        <taxon>campanulids</taxon>
        <taxon>Aquifoliales</taxon>
        <taxon>Aquifoliaceae</taxon>
        <taxon>Ilex</taxon>
    </lineage>
</organism>
<dbReference type="EMBL" id="CAUOFW020001870">
    <property type="protein sequence ID" value="CAK9149373.1"/>
    <property type="molecule type" value="Genomic_DNA"/>
</dbReference>
<sequence length="108" mass="12410">MEFRKPNFQQQFSVHCMRWEFSHIDIRPSRWLEISNVNQKGNSLAHVYPQLGNFNRRCTTIAGSSHLFSPACGGCCSSNMIPLEEIINRLVTLSGSTVLLFCFLFCFF</sequence>
<name>A0ABC8RWL5_9AQUA</name>
<accession>A0ABC8RWL5</accession>
<keyword evidence="2" id="KW-1185">Reference proteome</keyword>